<dbReference type="EMBL" id="JAVYII010000001">
    <property type="protein sequence ID" value="MDT9591636.1"/>
    <property type="molecule type" value="Genomic_DNA"/>
</dbReference>
<evidence type="ECO:0000313" key="2">
    <source>
        <dbReference type="EMBL" id="MDT9591636.1"/>
    </source>
</evidence>
<sequence>MSAQADAAAGARGSDAVAPRIPLPTDRSQPKYGLPIDHAVARFAAAVVRRDALDPTITELVRLRCARVHDCRLCRSVRDVAATEVDEELAAKVDHHETSDLPERAKVALRLADAVILAPTTADARLREDARRHFSESEIAEILLDVVKWSQQKASVALRIEVAPREGLSELRFDGDGNASVGAAI</sequence>
<dbReference type="RefSeq" id="WP_315730596.1">
    <property type="nucleotide sequence ID" value="NZ_JAVYII010000001.1"/>
</dbReference>
<evidence type="ECO:0000256" key="1">
    <source>
        <dbReference type="SAM" id="MobiDB-lite"/>
    </source>
</evidence>
<comment type="caution">
    <text evidence="2">The sequence shown here is derived from an EMBL/GenBank/DDBJ whole genome shotgun (WGS) entry which is preliminary data.</text>
</comment>
<keyword evidence="3" id="KW-1185">Reference proteome</keyword>
<protein>
    <recommendedName>
        <fullName evidence="4">Carboxymuconolactone decarboxylase family protein</fullName>
    </recommendedName>
</protein>
<dbReference type="InterPro" id="IPR029032">
    <property type="entry name" value="AhpD-like"/>
</dbReference>
<name>A0ABU3PRW9_9ACTN</name>
<gene>
    <name evidence="2" type="ORF">RDV89_01060</name>
</gene>
<organism evidence="2 3">
    <name type="scientific">Nocardioides imazamoxiresistens</name>
    <dbReference type="NCBI Taxonomy" id="3231893"/>
    <lineage>
        <taxon>Bacteria</taxon>
        <taxon>Bacillati</taxon>
        <taxon>Actinomycetota</taxon>
        <taxon>Actinomycetes</taxon>
        <taxon>Propionibacteriales</taxon>
        <taxon>Nocardioidaceae</taxon>
        <taxon>Nocardioides</taxon>
    </lineage>
</organism>
<proteinExistence type="predicted"/>
<reference evidence="2 3" key="1">
    <citation type="submission" date="2023-08" db="EMBL/GenBank/DDBJ databases">
        <title>Nocardioides seae sp. nov., a bacterium isolated from a soil.</title>
        <authorList>
            <person name="Wang X."/>
        </authorList>
    </citation>
    <scope>NUCLEOTIDE SEQUENCE [LARGE SCALE GENOMIC DNA]</scope>
    <source>
        <strain evidence="2 3">YZH12</strain>
    </source>
</reference>
<feature type="compositionally biased region" description="Low complexity" evidence="1">
    <location>
        <begin position="1"/>
        <end position="18"/>
    </location>
</feature>
<accession>A0ABU3PRW9</accession>
<dbReference type="SUPFAM" id="SSF69118">
    <property type="entry name" value="AhpD-like"/>
    <property type="match status" value="1"/>
</dbReference>
<evidence type="ECO:0000313" key="3">
    <source>
        <dbReference type="Proteomes" id="UP001268542"/>
    </source>
</evidence>
<dbReference type="Proteomes" id="UP001268542">
    <property type="component" value="Unassembled WGS sequence"/>
</dbReference>
<feature type="region of interest" description="Disordered" evidence="1">
    <location>
        <begin position="1"/>
        <end position="22"/>
    </location>
</feature>
<dbReference type="Gene3D" id="1.20.1290.10">
    <property type="entry name" value="AhpD-like"/>
    <property type="match status" value="1"/>
</dbReference>
<evidence type="ECO:0008006" key="4">
    <source>
        <dbReference type="Google" id="ProtNLM"/>
    </source>
</evidence>